<dbReference type="AlphaFoldDB" id="A0A6N2RIU8"/>
<organism evidence="2">
    <name type="scientific">uncultured Anaerotruncus sp</name>
    <dbReference type="NCBI Taxonomy" id="905011"/>
    <lineage>
        <taxon>Bacteria</taxon>
        <taxon>Bacillati</taxon>
        <taxon>Bacillota</taxon>
        <taxon>Clostridia</taxon>
        <taxon>Eubacteriales</taxon>
        <taxon>Oscillospiraceae</taxon>
        <taxon>Anaerotruncus</taxon>
        <taxon>environmental samples</taxon>
    </lineage>
</organism>
<feature type="transmembrane region" description="Helical" evidence="1">
    <location>
        <begin position="294"/>
        <end position="315"/>
    </location>
</feature>
<accession>A0A6N2RIU8</accession>
<feature type="transmembrane region" description="Helical" evidence="1">
    <location>
        <begin position="238"/>
        <end position="257"/>
    </location>
</feature>
<proteinExistence type="predicted"/>
<feature type="transmembrane region" description="Helical" evidence="1">
    <location>
        <begin position="327"/>
        <end position="346"/>
    </location>
</feature>
<evidence type="ECO:0000256" key="1">
    <source>
        <dbReference type="SAM" id="Phobius"/>
    </source>
</evidence>
<name>A0A6N2RIU8_9FIRM</name>
<feature type="transmembrane region" description="Helical" evidence="1">
    <location>
        <begin position="212"/>
        <end position="232"/>
    </location>
</feature>
<feature type="transmembrane region" description="Helical" evidence="1">
    <location>
        <begin position="115"/>
        <end position="136"/>
    </location>
</feature>
<feature type="transmembrane region" description="Helical" evidence="1">
    <location>
        <begin position="31"/>
        <end position="52"/>
    </location>
</feature>
<dbReference type="EMBL" id="CACRSL010000003">
    <property type="protein sequence ID" value="VYS80564.1"/>
    <property type="molecule type" value="Genomic_DNA"/>
</dbReference>
<feature type="transmembrane region" description="Helical" evidence="1">
    <location>
        <begin position="87"/>
        <end position="109"/>
    </location>
</feature>
<keyword evidence="1" id="KW-0812">Transmembrane</keyword>
<dbReference type="InterPro" id="IPR049576">
    <property type="entry name" value="HDC-like"/>
</dbReference>
<feature type="transmembrane region" description="Helical" evidence="1">
    <location>
        <begin position="269"/>
        <end position="288"/>
    </location>
</feature>
<gene>
    <name evidence="2" type="ORF">AULFYP135_00440</name>
</gene>
<sequence>MSMYLALFIVLGFFAIGDILGVATKAKLSSVFVALMLFMICFMTGLIPGDIIDQANLTGVSKMASAFIVFNMGTSVNLDEMKREWKVVVMSIVAMGIAIVSVLCVIPIIGKQAAIVSIPIVNGGLVATNIMTSGALEKGFTMAAALGTVVFAVQKFVGTIPASRFGLSEARILVKNYRDAQAQGIDLMAKEMAEASAGKAQKVSFAQKNDKYFTQYTCIAIVAFFAWIGFLIEEATGISMSIWCLLLGMLTNQIGLIPAKVLDKGKASGLFMAAMFCTLIPSLAKISISDLMELSVQTVTVFAAVLAGTFLFMYILPLWKFVGSKNLAMGIAMSQLLGFPATYLIVNEVATAVAETEGEKDYIVKKLTPAFVISGFVSVTTISILIAGVFVQFI</sequence>
<evidence type="ECO:0000313" key="2">
    <source>
        <dbReference type="EMBL" id="VYS80564.1"/>
    </source>
</evidence>
<keyword evidence="1" id="KW-0472">Membrane</keyword>
<protein>
    <submittedName>
        <fullName evidence="2">Uncharacterized protein</fullName>
    </submittedName>
</protein>
<reference evidence="2" key="1">
    <citation type="submission" date="2019-11" db="EMBL/GenBank/DDBJ databases">
        <authorList>
            <person name="Feng L."/>
        </authorList>
    </citation>
    <scope>NUCLEOTIDE SEQUENCE</scope>
    <source>
        <strain evidence="2">AundefinedLFYP135</strain>
    </source>
</reference>
<dbReference type="CDD" id="cd21416">
    <property type="entry name" value="HDC_protein"/>
    <property type="match status" value="1"/>
</dbReference>
<keyword evidence="1" id="KW-1133">Transmembrane helix</keyword>
<feature type="transmembrane region" description="Helical" evidence="1">
    <location>
        <begin position="370"/>
        <end position="391"/>
    </location>
</feature>